<keyword evidence="7" id="KW-0812">Transmembrane</keyword>
<keyword evidence="6" id="KW-0808">Transferase</keyword>
<dbReference type="SUPFAM" id="SSF64005">
    <property type="entry name" value="Undecaprenyl diphosphate synthase"/>
    <property type="match status" value="1"/>
</dbReference>
<accession>A0A7M7GJ49</accession>
<organism evidence="13 14">
    <name type="scientific">Strongylocentrotus purpuratus</name>
    <name type="common">Purple sea urchin</name>
    <dbReference type="NCBI Taxonomy" id="7668"/>
    <lineage>
        <taxon>Eukaryota</taxon>
        <taxon>Metazoa</taxon>
        <taxon>Echinodermata</taxon>
        <taxon>Eleutherozoa</taxon>
        <taxon>Echinozoa</taxon>
        <taxon>Echinoidea</taxon>
        <taxon>Euechinoidea</taxon>
        <taxon>Echinacea</taxon>
        <taxon>Camarodonta</taxon>
        <taxon>Echinidea</taxon>
        <taxon>Strongylocentrotidae</taxon>
        <taxon>Strongylocentrotus</taxon>
    </lineage>
</organism>
<comment type="cofactor">
    <cofactor evidence="1">
        <name>Mg(2+)</name>
        <dbReference type="ChEBI" id="CHEBI:18420"/>
    </cofactor>
</comment>
<reference evidence="13" key="2">
    <citation type="submission" date="2021-01" db="UniProtKB">
        <authorList>
            <consortium name="EnsemblMetazoa"/>
        </authorList>
    </citation>
    <scope>IDENTIFICATION</scope>
</reference>
<reference evidence="14" key="1">
    <citation type="submission" date="2015-02" db="EMBL/GenBank/DDBJ databases">
        <title>Genome sequencing for Strongylocentrotus purpuratus.</title>
        <authorList>
            <person name="Murali S."/>
            <person name="Liu Y."/>
            <person name="Vee V."/>
            <person name="English A."/>
            <person name="Wang M."/>
            <person name="Skinner E."/>
            <person name="Han Y."/>
            <person name="Muzny D.M."/>
            <person name="Worley K.C."/>
            <person name="Gibbs R.A."/>
        </authorList>
    </citation>
    <scope>NUCLEOTIDE SEQUENCE</scope>
</reference>
<dbReference type="GO" id="GO:0005789">
    <property type="term" value="C:endoplasmic reticulum membrane"/>
    <property type="evidence" value="ECO:0000318"/>
    <property type="project" value="GO_Central"/>
</dbReference>
<evidence type="ECO:0000256" key="7">
    <source>
        <dbReference type="ARBA" id="ARBA00022692"/>
    </source>
</evidence>
<dbReference type="CTD" id="116150"/>
<dbReference type="AlphaFoldDB" id="A0A7M7GJ49"/>
<dbReference type="UniPathway" id="UPA00378"/>
<comment type="subcellular location">
    <subcellularLocation>
        <location evidence="2">Endoplasmic reticulum membrane</location>
    </subcellularLocation>
</comment>
<dbReference type="PANTHER" id="PTHR21528:SF0">
    <property type="entry name" value="DEHYDRODOLICHYL DIPHOSPHATE SYNTHASE COMPLEX SUBUNIT NUS1"/>
    <property type="match status" value="1"/>
</dbReference>
<evidence type="ECO:0000256" key="8">
    <source>
        <dbReference type="ARBA" id="ARBA00022824"/>
    </source>
</evidence>
<proteinExistence type="inferred from homology"/>
<dbReference type="Pfam" id="PF01255">
    <property type="entry name" value="Prenyltransf"/>
    <property type="match status" value="1"/>
</dbReference>
<dbReference type="InterPro" id="IPR001441">
    <property type="entry name" value="UPP_synth-like"/>
</dbReference>
<dbReference type="OMA" id="AWSSCAG"/>
<evidence type="ECO:0000256" key="11">
    <source>
        <dbReference type="ARBA" id="ARBA00023136"/>
    </source>
</evidence>
<evidence type="ECO:0000256" key="10">
    <source>
        <dbReference type="ARBA" id="ARBA00022989"/>
    </source>
</evidence>
<evidence type="ECO:0000256" key="5">
    <source>
        <dbReference type="ARBA" id="ARBA00012596"/>
    </source>
</evidence>
<comment type="pathway">
    <text evidence="3">Protein modification; protein glycosylation.</text>
</comment>
<dbReference type="InterPro" id="IPR038887">
    <property type="entry name" value="Nus1/NgBR"/>
</dbReference>
<evidence type="ECO:0000256" key="6">
    <source>
        <dbReference type="ARBA" id="ARBA00022679"/>
    </source>
</evidence>
<dbReference type="Gene3D" id="3.40.1180.10">
    <property type="entry name" value="Decaprenyl diphosphate synthase-like"/>
    <property type="match status" value="1"/>
</dbReference>
<dbReference type="OrthoDB" id="19639at2759"/>
<dbReference type="KEGG" id="spu:100892751"/>
<evidence type="ECO:0000256" key="2">
    <source>
        <dbReference type="ARBA" id="ARBA00004586"/>
    </source>
</evidence>
<evidence type="ECO:0000256" key="3">
    <source>
        <dbReference type="ARBA" id="ARBA00004922"/>
    </source>
</evidence>
<keyword evidence="9" id="KW-0460">Magnesium</keyword>
<dbReference type="GO" id="GO:1904423">
    <property type="term" value="C:dehydrodolichyl diphosphate synthase complex"/>
    <property type="evidence" value="ECO:0000318"/>
    <property type="project" value="GO_Central"/>
</dbReference>
<dbReference type="FunCoup" id="A0A7M7GJ49">
    <property type="interactions" value="1524"/>
</dbReference>
<comment type="similarity">
    <text evidence="4">Belongs to the UPP synthase family.</text>
</comment>
<dbReference type="GO" id="GO:0045547">
    <property type="term" value="F:ditrans,polycis-polyprenyl diphosphate synthase [(2E,6E)-farnesyl diphosphate specific] activity"/>
    <property type="evidence" value="ECO:0007669"/>
    <property type="project" value="UniProtKB-EC"/>
</dbReference>
<evidence type="ECO:0000256" key="12">
    <source>
        <dbReference type="ARBA" id="ARBA00047353"/>
    </source>
</evidence>
<name>A0A7M7GJ49_STRPU</name>
<dbReference type="RefSeq" id="XP_003731151.1">
    <property type="nucleotide sequence ID" value="XM_003731103.3"/>
</dbReference>
<sequence length="264" mass="30350">MALDICHTVLLHFVHILLWTRLYLWTLVLRFISKPFGLCIGERRKLSAERCRIDSKNLPKLPLHIGLQIVENRISDGDVANLLVWCIAMGFSYISLFDNEGYFKNNPSRLRSVLQKKMADVSESDHLVFQIEVPVRNGGKCYEVISKDTSQATKRTRIAIMSCEDGRGDILDSARHLCQDVADKRYRASEIDIPHLDQVMNTLLDYPDPELIIQFGRVNSLLGYSPWKIRVTEILSVPTHHSINYQSFVNVLQSYSKTQQRFGK</sequence>
<dbReference type="GeneID" id="100892751"/>
<dbReference type="Proteomes" id="UP000007110">
    <property type="component" value="Unassembled WGS sequence"/>
</dbReference>
<protein>
    <recommendedName>
        <fullName evidence="5">ditrans,polycis-polyprenyl diphosphate synthase [(2E,6E)-farnesyldiphosphate specific]</fullName>
        <ecNumber evidence="5">2.5.1.87</ecNumber>
    </recommendedName>
</protein>
<dbReference type="InParanoid" id="A0A7M7GJ49"/>
<evidence type="ECO:0000313" key="13">
    <source>
        <dbReference type="EnsemblMetazoa" id="XP_003731151"/>
    </source>
</evidence>
<keyword evidence="14" id="KW-1185">Reference proteome</keyword>
<keyword evidence="11" id="KW-0472">Membrane</keyword>
<evidence type="ECO:0000256" key="1">
    <source>
        <dbReference type="ARBA" id="ARBA00001946"/>
    </source>
</evidence>
<keyword evidence="8" id="KW-0256">Endoplasmic reticulum</keyword>
<evidence type="ECO:0000313" key="14">
    <source>
        <dbReference type="Proteomes" id="UP000007110"/>
    </source>
</evidence>
<keyword evidence="10" id="KW-1133">Transmembrane helix</keyword>
<evidence type="ECO:0000256" key="4">
    <source>
        <dbReference type="ARBA" id="ARBA00005432"/>
    </source>
</evidence>
<dbReference type="InterPro" id="IPR036424">
    <property type="entry name" value="UPP_synth-like_sf"/>
</dbReference>
<dbReference type="PANTHER" id="PTHR21528">
    <property type="entry name" value="DEHYDRODOLICHYL DIPHOSPHATE SYNTHASE COMPLEX SUBUNIT NUS1"/>
    <property type="match status" value="1"/>
</dbReference>
<comment type="catalytic activity">
    <reaction evidence="12">
        <text>n isopentenyl diphosphate + (2E,6E)-farnesyl diphosphate = a di-trans,poly-cis-polyprenyl diphosphate + n diphosphate</text>
        <dbReference type="Rhea" id="RHEA:53008"/>
        <dbReference type="Rhea" id="RHEA-COMP:19494"/>
        <dbReference type="ChEBI" id="CHEBI:33019"/>
        <dbReference type="ChEBI" id="CHEBI:128769"/>
        <dbReference type="ChEBI" id="CHEBI:136960"/>
        <dbReference type="ChEBI" id="CHEBI:175763"/>
        <dbReference type="EC" id="2.5.1.87"/>
    </reaction>
</comment>
<dbReference type="EC" id="2.5.1.87" evidence="5"/>
<evidence type="ECO:0000256" key="9">
    <source>
        <dbReference type="ARBA" id="ARBA00022842"/>
    </source>
</evidence>
<dbReference type="EnsemblMetazoa" id="XM_003731103">
    <property type="protein sequence ID" value="XP_003731151"/>
    <property type="gene ID" value="LOC100892751"/>
</dbReference>